<organism evidence="2 3">
    <name type="scientific">Clostridium gelidum</name>
    <dbReference type="NCBI Taxonomy" id="704125"/>
    <lineage>
        <taxon>Bacteria</taxon>
        <taxon>Bacillati</taxon>
        <taxon>Bacillota</taxon>
        <taxon>Clostridia</taxon>
        <taxon>Eubacteriales</taxon>
        <taxon>Clostridiaceae</taxon>
        <taxon>Clostridium</taxon>
    </lineage>
</organism>
<dbReference type="InterPro" id="IPR016181">
    <property type="entry name" value="Acyl_CoA_acyltransferase"/>
</dbReference>
<dbReference type="Gene3D" id="3.40.630.30">
    <property type="match status" value="1"/>
</dbReference>
<proteinExistence type="predicted"/>
<protein>
    <submittedName>
        <fullName evidence="2">GNAT family acetyltransferase</fullName>
    </submittedName>
</protein>
<evidence type="ECO:0000259" key="1">
    <source>
        <dbReference type="Pfam" id="PF13302"/>
    </source>
</evidence>
<evidence type="ECO:0000313" key="2">
    <source>
        <dbReference type="EMBL" id="BCZ46752.1"/>
    </source>
</evidence>
<gene>
    <name evidence="2" type="ORF">psyc5s11_28190</name>
</gene>
<dbReference type="EMBL" id="AP024849">
    <property type="protein sequence ID" value="BCZ46752.1"/>
    <property type="molecule type" value="Genomic_DNA"/>
</dbReference>
<evidence type="ECO:0000313" key="3">
    <source>
        <dbReference type="Proteomes" id="UP000824633"/>
    </source>
</evidence>
<dbReference type="InterPro" id="IPR000182">
    <property type="entry name" value="GNAT_dom"/>
</dbReference>
<dbReference type="Proteomes" id="UP000824633">
    <property type="component" value="Chromosome"/>
</dbReference>
<dbReference type="SUPFAM" id="SSF55729">
    <property type="entry name" value="Acyl-CoA N-acyltransferases (Nat)"/>
    <property type="match status" value="1"/>
</dbReference>
<name>A0ABM7TCP9_9CLOT</name>
<dbReference type="RefSeq" id="WP_224033159.1">
    <property type="nucleotide sequence ID" value="NZ_AP024849.1"/>
</dbReference>
<reference evidence="3" key="1">
    <citation type="submission" date="2021-07" db="EMBL/GenBank/DDBJ databases">
        <title>Complete genome sequencing of a Clostridium isolate.</title>
        <authorList>
            <person name="Ueki A."/>
            <person name="Tonouchi A."/>
        </authorList>
    </citation>
    <scope>NUCLEOTIDE SEQUENCE [LARGE SCALE GENOMIC DNA]</scope>
    <source>
        <strain evidence="3">C5S11</strain>
    </source>
</reference>
<feature type="domain" description="N-acetyltransferase" evidence="1">
    <location>
        <begin position="15"/>
        <end position="154"/>
    </location>
</feature>
<keyword evidence="3" id="KW-1185">Reference proteome</keyword>
<dbReference type="PANTHER" id="PTHR43792">
    <property type="entry name" value="GNAT FAMILY, PUTATIVE (AFU_ORTHOLOGUE AFUA_3G00765)-RELATED-RELATED"/>
    <property type="match status" value="1"/>
</dbReference>
<dbReference type="Pfam" id="PF13302">
    <property type="entry name" value="Acetyltransf_3"/>
    <property type="match status" value="1"/>
</dbReference>
<dbReference type="InterPro" id="IPR051531">
    <property type="entry name" value="N-acetyltransferase"/>
</dbReference>
<sequence>MLKHKGTSILETNKFILRPFTCNDTLDMYNNWASDKEVTKYLTWPVHCNISKTNMVISRWEKLYEDNEYYNWAIEDKQSGNAIGSINLMNLDDYNQNCEIGYCIGKRFWNHGIMTEVLHEILYFAFTEVNFQRITARRHINNISSGMLLKKCKFVYEGTLRKILKDNNGFFVDCKYYSILKSEYLIEK</sequence>
<accession>A0ABM7TCP9</accession>